<dbReference type="EMBL" id="JALLPJ020000084">
    <property type="protein sequence ID" value="KAL3802882.1"/>
    <property type="molecule type" value="Genomic_DNA"/>
</dbReference>
<evidence type="ECO:0000259" key="1">
    <source>
        <dbReference type="Pfam" id="PF03457"/>
    </source>
</evidence>
<gene>
    <name evidence="2" type="ORF">ACHAWO_010381</name>
</gene>
<dbReference type="Pfam" id="PF03457">
    <property type="entry name" value="HA"/>
    <property type="match status" value="1"/>
</dbReference>
<proteinExistence type="predicted"/>
<dbReference type="Proteomes" id="UP001530400">
    <property type="component" value="Unassembled WGS sequence"/>
</dbReference>
<dbReference type="PANTHER" id="PTHR33418">
    <property type="entry name" value="HELICASE-ASSOCIATED"/>
    <property type="match status" value="1"/>
</dbReference>
<evidence type="ECO:0000313" key="3">
    <source>
        <dbReference type="Proteomes" id="UP001530400"/>
    </source>
</evidence>
<evidence type="ECO:0000313" key="2">
    <source>
        <dbReference type="EMBL" id="KAL3802882.1"/>
    </source>
</evidence>
<dbReference type="PANTHER" id="PTHR33418:SF1">
    <property type="entry name" value="HELICASE-ASSOCIATED DOMAIN-CONTAINING PROTEIN"/>
    <property type="match status" value="1"/>
</dbReference>
<accession>A0ABD3QS24</accession>
<organism evidence="2 3">
    <name type="scientific">Cyclotella atomus</name>
    <dbReference type="NCBI Taxonomy" id="382360"/>
    <lineage>
        <taxon>Eukaryota</taxon>
        <taxon>Sar</taxon>
        <taxon>Stramenopiles</taxon>
        <taxon>Ochrophyta</taxon>
        <taxon>Bacillariophyta</taxon>
        <taxon>Coscinodiscophyceae</taxon>
        <taxon>Thalassiosirophycidae</taxon>
        <taxon>Stephanodiscales</taxon>
        <taxon>Stephanodiscaceae</taxon>
        <taxon>Cyclotella</taxon>
    </lineage>
</organism>
<reference evidence="2 3" key="1">
    <citation type="submission" date="2024-10" db="EMBL/GenBank/DDBJ databases">
        <title>Updated reference genomes for cyclostephanoid diatoms.</title>
        <authorList>
            <person name="Roberts W.R."/>
            <person name="Alverson A.J."/>
        </authorList>
    </citation>
    <scope>NUCLEOTIDE SEQUENCE [LARGE SCALE GENOMIC DNA]</scope>
    <source>
        <strain evidence="2 3">AJA010-31</strain>
    </source>
</reference>
<name>A0ABD3QS24_9STRA</name>
<dbReference type="Gene3D" id="6.10.140.530">
    <property type="match status" value="1"/>
</dbReference>
<sequence length="132" mass="15438">MVDKNGKYCSSQRCDHCHHADGTVQMHHNYIPVDAATCNRLGISNTSRAYGTRVSWDEQYEQLKVYKREHGNCNVPQKYEADEKLGRWVDNQRNQLKNYDGDDETKLERINRLNSLDFEWGTKKKTNNAKQS</sequence>
<comment type="caution">
    <text evidence="2">The sequence shown here is derived from an EMBL/GenBank/DDBJ whole genome shotgun (WGS) entry which is preliminary data.</text>
</comment>
<protein>
    <recommendedName>
        <fullName evidence="1">Helicase-associated domain-containing protein</fullName>
    </recommendedName>
</protein>
<keyword evidence="3" id="KW-1185">Reference proteome</keyword>
<dbReference type="InterPro" id="IPR005114">
    <property type="entry name" value="Helicase_assoc"/>
</dbReference>
<dbReference type="AlphaFoldDB" id="A0ABD3QS24"/>
<feature type="domain" description="Helicase-associated" evidence="1">
    <location>
        <begin position="53"/>
        <end position="118"/>
    </location>
</feature>